<reference evidence="2" key="1">
    <citation type="submission" date="2012-11" db="EMBL/GenBank/DDBJ databases">
        <title>Permanent draft genomes of Rhodopirellula europaea strain SH398 and 6C.</title>
        <authorList>
            <person name="Richter M."/>
            <person name="Richter-Heitmann T."/>
            <person name="Frank C."/>
            <person name="Harder J."/>
            <person name="Glockner F.O."/>
        </authorList>
    </citation>
    <scope>NUCLEOTIDE SEQUENCE</scope>
    <source>
        <strain evidence="2">6C</strain>
    </source>
</reference>
<protein>
    <submittedName>
        <fullName evidence="2">Uncharacterized protein</fullName>
    </submittedName>
</protein>
<name>M2B761_9BACT</name>
<accession>M2B761</accession>
<proteinExistence type="predicted"/>
<gene>
    <name evidence="2" type="ORF">RE6C_01737</name>
</gene>
<feature type="compositionally biased region" description="Polar residues" evidence="1">
    <location>
        <begin position="30"/>
        <end position="46"/>
    </location>
</feature>
<sequence>MRLVLLFDDPHRGERGAMSRNSPINRRMNSKGQVPPSINSTASSGTLPPLRGSGTMALQQLK</sequence>
<dbReference type="PATRIC" id="fig|1263867.3.peg.1844"/>
<dbReference type="EMBL" id="ANMO01000095">
    <property type="protein sequence ID" value="EMB17558.1"/>
    <property type="molecule type" value="Genomic_DNA"/>
</dbReference>
<dbReference type="AlphaFoldDB" id="M2B761"/>
<feature type="region of interest" description="Disordered" evidence="1">
    <location>
        <begin position="7"/>
        <end position="62"/>
    </location>
</feature>
<evidence type="ECO:0000256" key="1">
    <source>
        <dbReference type="SAM" id="MobiDB-lite"/>
    </source>
</evidence>
<reference evidence="2" key="2">
    <citation type="journal article" date="2013" name="Mar. Genomics">
        <title>Expression of sulfatases in Rhodopirellula baltica and the diversity of sulfatases in the genus Rhodopirellula.</title>
        <authorList>
            <person name="Wegner C.E."/>
            <person name="Richter-Heitmann T."/>
            <person name="Klindworth A."/>
            <person name="Klockow C."/>
            <person name="Richter M."/>
            <person name="Achstetter T."/>
            <person name="Glockner F.O."/>
            <person name="Harder J."/>
        </authorList>
    </citation>
    <scope>NUCLEOTIDE SEQUENCE [LARGE SCALE GENOMIC DNA]</scope>
    <source>
        <strain evidence="2">6C</strain>
    </source>
</reference>
<organism evidence="2 3">
    <name type="scientific">Rhodopirellula europaea 6C</name>
    <dbReference type="NCBI Taxonomy" id="1263867"/>
    <lineage>
        <taxon>Bacteria</taxon>
        <taxon>Pseudomonadati</taxon>
        <taxon>Planctomycetota</taxon>
        <taxon>Planctomycetia</taxon>
        <taxon>Pirellulales</taxon>
        <taxon>Pirellulaceae</taxon>
        <taxon>Rhodopirellula</taxon>
    </lineage>
</organism>
<keyword evidence="3" id="KW-1185">Reference proteome</keyword>
<dbReference type="Proteomes" id="UP000011529">
    <property type="component" value="Unassembled WGS sequence"/>
</dbReference>
<comment type="caution">
    <text evidence="2">The sequence shown here is derived from an EMBL/GenBank/DDBJ whole genome shotgun (WGS) entry which is preliminary data.</text>
</comment>
<evidence type="ECO:0000313" key="2">
    <source>
        <dbReference type="EMBL" id="EMB17558.1"/>
    </source>
</evidence>
<feature type="compositionally biased region" description="Basic and acidic residues" evidence="1">
    <location>
        <begin position="8"/>
        <end position="17"/>
    </location>
</feature>
<evidence type="ECO:0000313" key="3">
    <source>
        <dbReference type="Proteomes" id="UP000011529"/>
    </source>
</evidence>